<sequence>MKQEQQVHIQKSKDALSYYRQMQRLYAASCGGYLGIRECDDTYNDWNRKIIDAYRERYGAAYLGRINYSGNQRQRIADGTESVFEAYTGQPLYNFCCDFCVSAPDRTLEELIRHWNNAAVPLSEKKVDAIMDRIQVLCGQTFIWY</sequence>
<protein>
    <submittedName>
        <fullName evidence="1">Uncharacterized protein</fullName>
    </submittedName>
</protein>
<dbReference type="Proteomes" id="UP000029585">
    <property type="component" value="Unassembled WGS sequence"/>
</dbReference>
<dbReference type="EMBL" id="ADLO01000056">
    <property type="protein sequence ID" value="KGF55580.1"/>
    <property type="molecule type" value="Genomic_DNA"/>
</dbReference>
<keyword evidence="2" id="KW-1185">Reference proteome</keyword>
<accession>A0A096B944</accession>
<dbReference type="HOGENOM" id="CLU_1935952_0_0_9"/>
<proteinExistence type="predicted"/>
<dbReference type="PATRIC" id="fig|742738.3.peg.1943"/>
<organism evidence="1 2">
    <name type="scientific">Flavonifractor plautii 1_3_50AFAA</name>
    <dbReference type="NCBI Taxonomy" id="742738"/>
    <lineage>
        <taxon>Bacteria</taxon>
        <taxon>Bacillati</taxon>
        <taxon>Bacillota</taxon>
        <taxon>Clostridia</taxon>
        <taxon>Eubacteriales</taxon>
        <taxon>Oscillospiraceae</taxon>
        <taxon>Flavonifractor</taxon>
    </lineage>
</organism>
<dbReference type="RefSeq" id="WP_009258019.1">
    <property type="nucleotide sequence ID" value="NZ_KN174163.1"/>
</dbReference>
<dbReference type="AlphaFoldDB" id="A0A096B944"/>
<reference evidence="1 2" key="1">
    <citation type="submission" date="2011-08" db="EMBL/GenBank/DDBJ databases">
        <title>The Genome Sequence of Clostridium orbiscindens 1_3_50AFAA.</title>
        <authorList>
            <consortium name="The Broad Institute Genome Sequencing Platform"/>
            <person name="Earl A."/>
            <person name="Ward D."/>
            <person name="Feldgarden M."/>
            <person name="Gevers D."/>
            <person name="Daigneault M."/>
            <person name="Strauss J."/>
            <person name="Allen-Vercoe E."/>
            <person name="Young S.K."/>
            <person name="Zeng Q."/>
            <person name="Gargeya S."/>
            <person name="Fitzgerald M."/>
            <person name="Haas B."/>
            <person name="Abouelleil A."/>
            <person name="Alvarado L."/>
            <person name="Arachchi H.M."/>
            <person name="Berlin A."/>
            <person name="Brown A."/>
            <person name="Chapman S.B."/>
            <person name="Chen Z."/>
            <person name="Dunbar C."/>
            <person name="Freedman E."/>
            <person name="Gearin G."/>
            <person name="Gellesch M."/>
            <person name="Goldberg J."/>
            <person name="Griggs A."/>
            <person name="Gujja S."/>
            <person name="Heiman D."/>
            <person name="Howarth C."/>
            <person name="Larson L."/>
            <person name="Lui A."/>
            <person name="MacDonald P.J.P."/>
            <person name="Montmayeur A."/>
            <person name="Murphy C."/>
            <person name="Neiman D."/>
            <person name="Pearson M."/>
            <person name="Priest M."/>
            <person name="Roberts A."/>
            <person name="Saif S."/>
            <person name="Shea T."/>
            <person name="Shenoy N."/>
            <person name="Sisk P."/>
            <person name="Stolte C."/>
            <person name="Sykes S."/>
            <person name="Wortman J."/>
            <person name="Nusbaum C."/>
            <person name="Birren B."/>
        </authorList>
    </citation>
    <scope>NUCLEOTIDE SEQUENCE [LARGE SCALE GENOMIC DNA]</scope>
    <source>
        <strain evidence="1 2">1_3_50AFAA</strain>
    </source>
</reference>
<gene>
    <name evidence="1" type="ORF">HMPREF9460_01893</name>
</gene>
<name>A0A096B944_FLAPL</name>
<dbReference type="eggNOG" id="ENOG5033TRJ">
    <property type="taxonomic scope" value="Bacteria"/>
</dbReference>
<comment type="caution">
    <text evidence="1">The sequence shown here is derived from an EMBL/GenBank/DDBJ whole genome shotgun (WGS) entry which is preliminary data.</text>
</comment>
<evidence type="ECO:0000313" key="1">
    <source>
        <dbReference type="EMBL" id="KGF55580.1"/>
    </source>
</evidence>
<evidence type="ECO:0000313" key="2">
    <source>
        <dbReference type="Proteomes" id="UP000029585"/>
    </source>
</evidence>